<dbReference type="AlphaFoldDB" id="A0A8J7KHI1"/>
<feature type="transmembrane region" description="Helical" evidence="1">
    <location>
        <begin position="151"/>
        <end position="170"/>
    </location>
</feature>
<feature type="transmembrane region" description="Helical" evidence="1">
    <location>
        <begin position="46"/>
        <end position="63"/>
    </location>
</feature>
<keyword evidence="1" id="KW-1133">Transmembrane helix</keyword>
<comment type="caution">
    <text evidence="2">The sequence shown here is derived from an EMBL/GenBank/DDBJ whole genome shotgun (WGS) entry which is preliminary data.</text>
</comment>
<evidence type="ECO:0000256" key="1">
    <source>
        <dbReference type="SAM" id="Phobius"/>
    </source>
</evidence>
<evidence type="ECO:0000313" key="3">
    <source>
        <dbReference type="Proteomes" id="UP000622552"/>
    </source>
</evidence>
<sequence length="192" mass="20744">MSTKWRTVDIVVVAVLAVAFGVIFWGWDALWNALTPVFTFFPPAQAILYGTWLLPAVLGGLIIRKPGAAVIPELVASIISSFLGNKWGVTVVWQGLLEGLGAELFFLVFLYRWFKLPVAVLAAVGAGLAATIFDAVVWYSELEFGAFKLPYVAIGTFSALLIAGVGGYYLTRALAATGVLDRFPSGRDRELV</sequence>
<dbReference type="Proteomes" id="UP000622552">
    <property type="component" value="Unassembled WGS sequence"/>
</dbReference>
<dbReference type="RefSeq" id="WP_197005298.1">
    <property type="nucleotide sequence ID" value="NZ_BONS01000025.1"/>
</dbReference>
<feature type="transmembrane region" description="Helical" evidence="1">
    <location>
        <begin position="118"/>
        <end position="139"/>
    </location>
</feature>
<keyword evidence="3" id="KW-1185">Reference proteome</keyword>
<proteinExistence type="predicted"/>
<dbReference type="EMBL" id="JADOUF010000001">
    <property type="protein sequence ID" value="MBG6138555.1"/>
    <property type="molecule type" value="Genomic_DNA"/>
</dbReference>
<keyword evidence="1" id="KW-0812">Transmembrane</keyword>
<dbReference type="InterPro" id="IPR017195">
    <property type="entry name" value="ABC_thiamin-permease_prd"/>
</dbReference>
<protein>
    <submittedName>
        <fullName evidence="2">Energy-coupling factor transport system substrate-specific component</fullName>
    </submittedName>
</protein>
<dbReference type="PIRSF" id="PIRSF037394">
    <property type="entry name" value="ABC_thiamine-permease_YkoE_prd"/>
    <property type="match status" value="1"/>
</dbReference>
<name>A0A8J7KHI1_9ACTN</name>
<keyword evidence="1" id="KW-0472">Membrane</keyword>
<accession>A0A8J7KHI1</accession>
<dbReference type="Pfam" id="PF09819">
    <property type="entry name" value="ABC_cobalt"/>
    <property type="match status" value="1"/>
</dbReference>
<evidence type="ECO:0000313" key="2">
    <source>
        <dbReference type="EMBL" id="MBG6138555.1"/>
    </source>
</evidence>
<gene>
    <name evidence="2" type="ORF">IW245_004749</name>
</gene>
<organism evidence="2 3">
    <name type="scientific">Longispora fulva</name>
    <dbReference type="NCBI Taxonomy" id="619741"/>
    <lineage>
        <taxon>Bacteria</taxon>
        <taxon>Bacillati</taxon>
        <taxon>Actinomycetota</taxon>
        <taxon>Actinomycetes</taxon>
        <taxon>Micromonosporales</taxon>
        <taxon>Micromonosporaceae</taxon>
        <taxon>Longispora</taxon>
    </lineage>
</organism>
<feature type="transmembrane region" description="Helical" evidence="1">
    <location>
        <begin position="7"/>
        <end position="26"/>
    </location>
</feature>
<reference evidence="2" key="1">
    <citation type="submission" date="2020-11" db="EMBL/GenBank/DDBJ databases">
        <title>Sequencing the genomes of 1000 actinobacteria strains.</title>
        <authorList>
            <person name="Klenk H.-P."/>
        </authorList>
    </citation>
    <scope>NUCLEOTIDE SEQUENCE</scope>
    <source>
        <strain evidence="2">DSM 45356</strain>
    </source>
</reference>